<dbReference type="RefSeq" id="WP_160776501.1">
    <property type="nucleotide sequence ID" value="NZ_WUMV01000007.1"/>
</dbReference>
<sequence length="75" mass="8266">MPLETIAGVKAQGARLAMLCHACGRRRYIRNSFSDDEVLEEIAARLKCHRCGSGEVELQALVRDPATGFWPAEHG</sequence>
<reference evidence="1 2" key="1">
    <citation type="submission" date="2019-12" db="EMBL/GenBank/DDBJ databases">
        <authorList>
            <person name="Li M."/>
        </authorList>
    </citation>
    <scope>NUCLEOTIDE SEQUENCE [LARGE SCALE GENOMIC DNA]</scope>
    <source>
        <strain evidence="1 2">GBMRC 2046</strain>
    </source>
</reference>
<name>A0A7X3S8W9_9HYPH</name>
<keyword evidence="2" id="KW-1185">Reference proteome</keyword>
<gene>
    <name evidence="1" type="ORF">GR183_15185</name>
</gene>
<dbReference type="EMBL" id="WUMV01000007">
    <property type="protein sequence ID" value="MXN66257.1"/>
    <property type="molecule type" value="Genomic_DNA"/>
</dbReference>
<accession>A0A7X3S8W9</accession>
<evidence type="ECO:0000313" key="1">
    <source>
        <dbReference type="EMBL" id="MXN66257.1"/>
    </source>
</evidence>
<comment type="caution">
    <text evidence="1">The sequence shown here is derived from an EMBL/GenBank/DDBJ whole genome shotgun (WGS) entry which is preliminary data.</text>
</comment>
<protein>
    <submittedName>
        <fullName evidence="1">Uncharacterized protein</fullName>
    </submittedName>
</protein>
<dbReference type="AlphaFoldDB" id="A0A7X3S8W9"/>
<proteinExistence type="predicted"/>
<organism evidence="1 2">
    <name type="scientific">Stappia sediminis</name>
    <dbReference type="NCBI Taxonomy" id="2692190"/>
    <lineage>
        <taxon>Bacteria</taxon>
        <taxon>Pseudomonadati</taxon>
        <taxon>Pseudomonadota</taxon>
        <taxon>Alphaproteobacteria</taxon>
        <taxon>Hyphomicrobiales</taxon>
        <taxon>Stappiaceae</taxon>
        <taxon>Stappia</taxon>
    </lineage>
</organism>
<evidence type="ECO:0000313" key="2">
    <source>
        <dbReference type="Proteomes" id="UP000433101"/>
    </source>
</evidence>
<dbReference type="Proteomes" id="UP000433101">
    <property type="component" value="Unassembled WGS sequence"/>
</dbReference>